<name>A0A5K7YGW1_9BACT</name>
<protein>
    <submittedName>
        <fullName evidence="1">Uncharacterized protein</fullName>
    </submittedName>
</protein>
<accession>A0A5K7YGW1</accession>
<sequence>MKKFSMALKGNGSIMFTCPNGDLIYGVLENEGILGAGPTSGGVTFIGRTGACSGIQGKIEFMPRPAVKPSKERTYQGIGIGKVSWKIP</sequence>
<dbReference type="EMBL" id="AP021874">
    <property type="protein sequence ID" value="BBO67803.1"/>
    <property type="molecule type" value="Genomic_DNA"/>
</dbReference>
<organism evidence="1 2">
    <name type="scientific">Desulfosarcina alkanivorans</name>
    <dbReference type="NCBI Taxonomy" id="571177"/>
    <lineage>
        <taxon>Bacteria</taxon>
        <taxon>Pseudomonadati</taxon>
        <taxon>Thermodesulfobacteriota</taxon>
        <taxon>Desulfobacteria</taxon>
        <taxon>Desulfobacterales</taxon>
        <taxon>Desulfosarcinaceae</taxon>
        <taxon>Desulfosarcina</taxon>
    </lineage>
</organism>
<dbReference type="KEGG" id="dalk:DSCA_17330"/>
<reference evidence="1 2" key="1">
    <citation type="submission" date="2019-11" db="EMBL/GenBank/DDBJ databases">
        <title>Comparative genomics of hydrocarbon-degrading Desulfosarcina strains.</title>
        <authorList>
            <person name="Watanabe M."/>
            <person name="Kojima H."/>
            <person name="Fukui M."/>
        </authorList>
    </citation>
    <scope>NUCLEOTIDE SEQUENCE [LARGE SCALE GENOMIC DNA]</scope>
    <source>
        <strain evidence="1 2">PL12</strain>
    </source>
</reference>
<dbReference type="RefSeq" id="WP_155316025.1">
    <property type="nucleotide sequence ID" value="NZ_AP021874.1"/>
</dbReference>
<gene>
    <name evidence="1" type="ORF">DSCA_17330</name>
</gene>
<proteinExistence type="predicted"/>
<evidence type="ECO:0000313" key="1">
    <source>
        <dbReference type="EMBL" id="BBO67803.1"/>
    </source>
</evidence>
<evidence type="ECO:0000313" key="2">
    <source>
        <dbReference type="Proteomes" id="UP000427906"/>
    </source>
</evidence>
<dbReference type="Proteomes" id="UP000427906">
    <property type="component" value="Chromosome"/>
</dbReference>
<dbReference type="AlphaFoldDB" id="A0A5K7YGW1"/>
<keyword evidence="2" id="KW-1185">Reference proteome</keyword>